<evidence type="ECO:0000313" key="2">
    <source>
        <dbReference type="EMBL" id="RFU51997.1"/>
    </source>
</evidence>
<evidence type="ECO:0000313" key="1">
    <source>
        <dbReference type="EMBL" id="AXQ78541.1"/>
    </source>
</evidence>
<dbReference type="Proteomes" id="UP000246115">
    <property type="component" value="Chromosome"/>
</dbReference>
<dbReference type="OrthoDB" id="9896723at2"/>
<organism evidence="3 5">
    <name type="scientific">Streptococcus chenjunshii</name>
    <dbReference type="NCBI Taxonomy" id="2173853"/>
    <lineage>
        <taxon>Bacteria</taxon>
        <taxon>Bacillati</taxon>
        <taxon>Bacillota</taxon>
        <taxon>Bacilli</taxon>
        <taxon>Lactobacillales</taxon>
        <taxon>Streptococcaceae</taxon>
        <taxon>Streptococcus</taxon>
    </lineage>
</organism>
<dbReference type="NCBIfam" id="TIGR04424">
    <property type="entry name" value="metallo_McbB"/>
    <property type="match status" value="1"/>
</dbReference>
<accession>A0A346NBZ6</accession>
<proteinExistence type="predicted"/>
<dbReference type="Proteomes" id="UP000264056">
    <property type="component" value="Unassembled WGS sequence"/>
</dbReference>
<dbReference type="AlphaFoldDB" id="A0A372KPJ2"/>
<accession>A0A372KPJ2</accession>
<dbReference type="Proteomes" id="UP000262901">
    <property type="component" value="Unassembled WGS sequence"/>
</dbReference>
<reference evidence="1" key="4">
    <citation type="journal article" date="2019" name="Int. J. Syst. Evol. Microbiol.">
        <title>Streptococcus chenjunshii sp. nov. isolated from feces of Tibetan antelopes.</title>
        <authorList>
            <person name="Tian Z."/>
            <person name="Lu S."/>
            <person name="Jin D."/>
            <person name="Yang J."/>
            <person name="Pu J."/>
            <person name="Lai X.H."/>
            <person name="Bai X.N."/>
            <person name="Wu X.M."/>
            <person name="Li J."/>
            <person name="Wang S."/>
            <person name="Xu J."/>
        </authorList>
    </citation>
    <scope>NUCLEOTIDE SEQUENCE</scope>
    <source>
        <strain evidence="1">Z15</strain>
    </source>
</reference>
<dbReference type="KEGG" id="schj:DDV21_005315"/>
<keyword evidence="6" id="KW-1185">Reference proteome</keyword>
<reference evidence="3 5" key="2">
    <citation type="submission" date="2018-08" db="EMBL/GenBank/DDBJ databases">
        <title>Draft genome of Streptococcus sp. nov. Z1.</title>
        <authorList>
            <person name="Tian Z."/>
        </authorList>
    </citation>
    <scope>NUCLEOTIDE SEQUENCE [LARGE SCALE GENOMIC DNA]</scope>
    <source>
        <strain evidence="3">Z1</strain>
        <strain evidence="5">Z1(2018)</strain>
    </source>
</reference>
<evidence type="ECO:0000313" key="6">
    <source>
        <dbReference type="Proteomes" id="UP000264056"/>
    </source>
</evidence>
<reference evidence="2 6" key="1">
    <citation type="submission" date="2018-08" db="EMBL/GenBank/DDBJ databases">
        <title>Draft genome of Streptococcus sp .nov. Z2.</title>
        <authorList>
            <person name="Tian Z."/>
        </authorList>
    </citation>
    <scope>NUCLEOTIDE SEQUENCE [LARGE SCALE GENOMIC DNA]</scope>
    <source>
        <strain evidence="2 6">Z2</strain>
    </source>
</reference>
<name>A0A372KPJ2_9STRE</name>
<dbReference type="EMBL" id="CP031733">
    <property type="protein sequence ID" value="AXQ78541.1"/>
    <property type="molecule type" value="Genomic_DNA"/>
</dbReference>
<evidence type="ECO:0000313" key="5">
    <source>
        <dbReference type="Proteomes" id="UP000262901"/>
    </source>
</evidence>
<evidence type="ECO:0000313" key="3">
    <source>
        <dbReference type="EMBL" id="RFU54189.1"/>
    </source>
</evidence>
<evidence type="ECO:0000313" key="4">
    <source>
        <dbReference type="Proteomes" id="UP000246115"/>
    </source>
</evidence>
<dbReference type="EMBL" id="QVQZ01000001">
    <property type="protein sequence ID" value="RFU54189.1"/>
    <property type="molecule type" value="Genomic_DNA"/>
</dbReference>
<dbReference type="EMBL" id="QVQY01000001">
    <property type="protein sequence ID" value="RFU51997.1"/>
    <property type="molecule type" value="Genomic_DNA"/>
</dbReference>
<protein>
    <submittedName>
        <fullName evidence="3">McbB family protein</fullName>
    </submittedName>
</protein>
<dbReference type="RefSeq" id="WP_116877286.1">
    <property type="nucleotide sequence ID" value="NZ_CP031733.1"/>
</dbReference>
<gene>
    <name evidence="1" type="ORF">DDV21_005315</name>
    <name evidence="2" type="ORF">DDV22_00730</name>
    <name evidence="3" type="ORF">DDV23_01285</name>
</gene>
<dbReference type="InterPro" id="IPR030956">
    <property type="entry name" value="McbB"/>
</dbReference>
<reference evidence="4" key="3">
    <citation type="submission" date="2018-08" db="EMBL/GenBank/DDBJ databases">
        <title>Streptococcus chenjunshii sp. nov., isolated from stools sample of the Tibetan antelope in the Qinghai-Tibet plateau, China.</title>
        <authorList>
            <person name="Tian Z."/>
        </authorList>
    </citation>
    <scope>NUCLEOTIDE SEQUENCE [LARGE SCALE GENOMIC DNA]</scope>
    <source>
        <strain evidence="4">Z15</strain>
    </source>
</reference>
<sequence>MNRFRIKPFLLYDINQHETVLQTSSSISVLKNQQMIGFLKSIEDSSFIADQDMLAAFREKYESALQFLKSQGILTEDIDLNFSVQKIYFLYNGELNGRFIPDSFDNVPIEIRKFGEVSLSDLEDSSLVVLLLNSYHTDYVKQVYDAVSDKQNIYLLTIFYYGFKYYIDNIYHADWLVPTHFDHIGIIRTTLPNTEEHLSYNSLVGAILEKEPYFSNDRVLASAEQIFLINTIMVRIYELFSVDDKEALDQSALLETLEINLSNRKIARDTAIFWELLE</sequence>